<dbReference type="Proteomes" id="UP000007819">
    <property type="component" value="Chromosome X"/>
</dbReference>
<dbReference type="PANTHER" id="PTHR18847:SF0">
    <property type="entry name" value="NUCLEAR CAP-BINDING PROTEIN SUBUNIT 2"/>
    <property type="match status" value="1"/>
</dbReference>
<keyword evidence="5" id="KW-0943">RNA-mediated gene silencing</keyword>
<comment type="similarity">
    <text evidence="2 9">Belongs to the RRM NCBP2 family.</text>
</comment>
<dbReference type="InterPro" id="IPR012677">
    <property type="entry name" value="Nucleotide-bd_a/b_plait_sf"/>
</dbReference>
<protein>
    <recommendedName>
        <fullName evidence="9">Nuclear cap-binding protein subunit 2</fullName>
    </recommendedName>
    <alternativeName>
        <fullName evidence="9">20 kDa nuclear cap-binding protein</fullName>
    </alternativeName>
</protein>
<dbReference type="AlphaFoldDB" id="A0A8R2AG26"/>
<evidence type="ECO:0000256" key="7">
    <source>
        <dbReference type="ARBA" id="ARBA00023242"/>
    </source>
</evidence>
<evidence type="ECO:0000313" key="12">
    <source>
        <dbReference type="Proteomes" id="UP000007819"/>
    </source>
</evidence>
<dbReference type="InterPro" id="IPR027157">
    <property type="entry name" value="NCBP2"/>
</dbReference>
<dbReference type="Gene3D" id="3.30.70.330">
    <property type="match status" value="1"/>
</dbReference>
<dbReference type="GO" id="GO:0000339">
    <property type="term" value="F:RNA cap binding"/>
    <property type="evidence" value="ECO:0007669"/>
    <property type="project" value="InterPro"/>
</dbReference>
<dbReference type="PROSITE" id="PS50102">
    <property type="entry name" value="RRM"/>
    <property type="match status" value="1"/>
</dbReference>
<evidence type="ECO:0000256" key="2">
    <source>
        <dbReference type="ARBA" id="ARBA00010725"/>
    </source>
</evidence>
<dbReference type="GO" id="GO:0005846">
    <property type="term" value="C:nuclear cap binding complex"/>
    <property type="evidence" value="ECO:0007669"/>
    <property type="project" value="InterPro"/>
</dbReference>
<dbReference type="InterPro" id="IPR034148">
    <property type="entry name" value="NCBP2_RRM"/>
</dbReference>
<evidence type="ECO:0000256" key="1">
    <source>
        <dbReference type="ARBA" id="ARBA00004123"/>
    </source>
</evidence>
<dbReference type="RefSeq" id="XP_003243101.1">
    <property type="nucleotide sequence ID" value="XM_003243053.4"/>
</dbReference>
<evidence type="ECO:0000259" key="10">
    <source>
        <dbReference type="PROSITE" id="PS50102"/>
    </source>
</evidence>
<dbReference type="KEGG" id="api:100570523"/>
<reference evidence="11" key="2">
    <citation type="submission" date="2022-06" db="UniProtKB">
        <authorList>
            <consortium name="EnsemblMetazoa"/>
        </authorList>
    </citation>
    <scope>IDENTIFICATION</scope>
</reference>
<evidence type="ECO:0000256" key="9">
    <source>
        <dbReference type="RuleBase" id="RU364036"/>
    </source>
</evidence>
<organism evidence="11 12">
    <name type="scientific">Acyrthosiphon pisum</name>
    <name type="common">Pea aphid</name>
    <dbReference type="NCBI Taxonomy" id="7029"/>
    <lineage>
        <taxon>Eukaryota</taxon>
        <taxon>Metazoa</taxon>
        <taxon>Ecdysozoa</taxon>
        <taxon>Arthropoda</taxon>
        <taxon>Hexapoda</taxon>
        <taxon>Insecta</taxon>
        <taxon>Pterygota</taxon>
        <taxon>Neoptera</taxon>
        <taxon>Paraneoptera</taxon>
        <taxon>Hemiptera</taxon>
        <taxon>Sternorrhyncha</taxon>
        <taxon>Aphidomorpha</taxon>
        <taxon>Aphidoidea</taxon>
        <taxon>Aphididae</taxon>
        <taxon>Macrosiphini</taxon>
        <taxon>Acyrthosiphon</taxon>
    </lineage>
</organism>
<dbReference type="SMART" id="SM00360">
    <property type="entry name" value="RRM"/>
    <property type="match status" value="1"/>
</dbReference>
<dbReference type="Pfam" id="PF00076">
    <property type="entry name" value="RRM_1"/>
    <property type="match status" value="1"/>
</dbReference>
<keyword evidence="7 9" id="KW-0539">Nucleus</keyword>
<evidence type="ECO:0000256" key="5">
    <source>
        <dbReference type="ARBA" id="ARBA00023158"/>
    </source>
</evidence>
<accession>A0A8R2AG26</accession>
<sequence>MPSNCNESIRSCAFYRPPHLRNACVGTKVETVDSVNNNTSKCVNNNNSKVNNNNVPNLQSKELFTKLYVPPAKRNLNHVTNVGLSKYFDCKFKGTRTEYSKKLEESTTVYVGNLNLLSTEADVHKLFSKAGKIKTIIMGLDKQTLCPGGFCFVEYETRAETENCMKTLNKSLLHGKKLLVDWDAGFIEGRQYSRVKRNQQRSYMHPNTQK</sequence>
<reference evidence="12" key="1">
    <citation type="submission" date="2010-06" db="EMBL/GenBank/DDBJ databases">
        <authorList>
            <person name="Jiang H."/>
            <person name="Abraham K."/>
            <person name="Ali S."/>
            <person name="Alsbrooks S.L."/>
            <person name="Anim B.N."/>
            <person name="Anosike U.S."/>
            <person name="Attaway T."/>
            <person name="Bandaranaike D.P."/>
            <person name="Battles P.K."/>
            <person name="Bell S.N."/>
            <person name="Bell A.V."/>
            <person name="Beltran B."/>
            <person name="Bickham C."/>
            <person name="Bustamante Y."/>
            <person name="Caleb T."/>
            <person name="Canada A."/>
            <person name="Cardenas V."/>
            <person name="Carter K."/>
            <person name="Chacko J."/>
            <person name="Chandrabose M.N."/>
            <person name="Chavez D."/>
            <person name="Chavez A."/>
            <person name="Chen L."/>
            <person name="Chu H.-S."/>
            <person name="Claassen K.J."/>
            <person name="Cockrell R."/>
            <person name="Collins M."/>
            <person name="Cooper J.A."/>
            <person name="Cree A."/>
            <person name="Curry S.M."/>
            <person name="Da Y."/>
            <person name="Dao M.D."/>
            <person name="Das B."/>
            <person name="Davila M.-L."/>
            <person name="Davy-Carroll L."/>
            <person name="Denson S."/>
            <person name="Dinh H."/>
            <person name="Ebong V.E."/>
            <person name="Edwards J.R."/>
            <person name="Egan A."/>
            <person name="El-Daye J."/>
            <person name="Escobedo L."/>
            <person name="Fernandez S."/>
            <person name="Fernando P.R."/>
            <person name="Flagg N."/>
            <person name="Forbes L.D."/>
            <person name="Fowler R.G."/>
            <person name="Fu Q."/>
            <person name="Gabisi R.A."/>
            <person name="Ganer J."/>
            <person name="Garbino Pronczuk A."/>
            <person name="Garcia R.M."/>
            <person name="Garner T."/>
            <person name="Garrett T.E."/>
            <person name="Gonzalez D.A."/>
            <person name="Hamid H."/>
            <person name="Hawkins E.S."/>
            <person name="Hirani K."/>
            <person name="Hogues M.E."/>
            <person name="Hollins B."/>
            <person name="Hsiao C.-H."/>
            <person name="Jabil R."/>
            <person name="James M.L."/>
            <person name="Jhangiani S.N."/>
            <person name="Johnson B."/>
            <person name="Johnson Q."/>
            <person name="Joshi V."/>
            <person name="Kalu J.B."/>
            <person name="Kam C."/>
            <person name="Kashfia A."/>
            <person name="Keebler J."/>
            <person name="Kisamo H."/>
            <person name="Kovar C.L."/>
            <person name="Lago L.A."/>
            <person name="Lai C.-Y."/>
            <person name="Laidlaw J."/>
            <person name="Lara F."/>
            <person name="Le T.-K."/>
            <person name="Lee S.L."/>
            <person name="Legall F.H."/>
            <person name="Lemon S.J."/>
            <person name="Lewis L.R."/>
            <person name="Li B."/>
            <person name="Liu Y."/>
            <person name="Liu Y.-S."/>
            <person name="Lopez J."/>
            <person name="Lozado R.J."/>
            <person name="Lu J."/>
            <person name="Madu R.C."/>
            <person name="Maheshwari M."/>
            <person name="Maheshwari R."/>
            <person name="Malloy K."/>
            <person name="Martinez E."/>
            <person name="Mathew T."/>
            <person name="Mercado I.C."/>
            <person name="Mercado C."/>
            <person name="Meyer B."/>
            <person name="Montgomery K."/>
            <person name="Morgan M.B."/>
            <person name="Munidasa M."/>
            <person name="Nazareth L.V."/>
            <person name="Nelson J."/>
            <person name="Ng B.M."/>
            <person name="Nguyen N.B."/>
            <person name="Nguyen P.Q."/>
            <person name="Nguyen T."/>
            <person name="Obregon M."/>
            <person name="Okwuonu G.O."/>
            <person name="Onwere C.G."/>
            <person name="Orozco G."/>
            <person name="Parra A."/>
            <person name="Patel S."/>
            <person name="Patil S."/>
            <person name="Perez A."/>
            <person name="Perez Y."/>
            <person name="Pham C."/>
            <person name="Primus E.L."/>
            <person name="Pu L.-L."/>
            <person name="Puazo M."/>
            <person name="Qin X."/>
            <person name="Quiroz J.B."/>
            <person name="Reese J."/>
            <person name="Richards S."/>
            <person name="Rives C.M."/>
            <person name="Robberts R."/>
            <person name="Ruiz S.J."/>
            <person name="Ruiz M.J."/>
            <person name="Santibanez J."/>
            <person name="Schneider B.W."/>
            <person name="Sisson I."/>
            <person name="Smith M."/>
            <person name="Sodergren E."/>
            <person name="Song X.-Z."/>
            <person name="Song B.B."/>
            <person name="Summersgill H."/>
            <person name="Thelus R."/>
            <person name="Thornton R.D."/>
            <person name="Trejos Z.Y."/>
            <person name="Usmani K."/>
            <person name="Vattathil S."/>
            <person name="Villasana D."/>
            <person name="Walker D.L."/>
            <person name="Wang S."/>
            <person name="Wang K."/>
            <person name="White C.S."/>
            <person name="Williams A.C."/>
            <person name="Williamson J."/>
            <person name="Wilson K."/>
            <person name="Woghiren I.O."/>
            <person name="Woodworth J.R."/>
            <person name="Worley K.C."/>
            <person name="Wright R.A."/>
            <person name="Wu W."/>
            <person name="Young L."/>
            <person name="Zhang L."/>
            <person name="Zhang J."/>
            <person name="Zhu Y."/>
            <person name="Muzny D.M."/>
            <person name="Weinstock G."/>
            <person name="Gibbs R.A."/>
        </authorList>
    </citation>
    <scope>NUCLEOTIDE SEQUENCE [LARGE SCALE GENOMIC DNA]</scope>
    <source>
        <strain evidence="12">LSR1</strain>
    </source>
</reference>
<dbReference type="GO" id="GO:0005634">
    <property type="term" value="C:nucleus"/>
    <property type="evidence" value="ECO:0007669"/>
    <property type="project" value="UniProtKB-SubCell"/>
</dbReference>
<evidence type="ECO:0000256" key="4">
    <source>
        <dbReference type="ARBA" id="ARBA00022884"/>
    </source>
</evidence>
<keyword evidence="4 8" id="KW-0694">RNA-binding</keyword>
<proteinExistence type="inferred from homology"/>
<name>A0A8R2AG26_ACYPI</name>
<keyword evidence="3 9" id="KW-0507">mRNA processing</keyword>
<dbReference type="CDD" id="cd12240">
    <property type="entry name" value="RRM_NCBP2"/>
    <property type="match status" value="1"/>
</dbReference>
<keyword evidence="12" id="KW-1185">Reference proteome</keyword>
<dbReference type="GO" id="GO:0045292">
    <property type="term" value="P:mRNA cis splicing, via spliceosome"/>
    <property type="evidence" value="ECO:0007669"/>
    <property type="project" value="InterPro"/>
</dbReference>
<dbReference type="GO" id="GO:0031047">
    <property type="term" value="P:regulatory ncRNA-mediated gene silencing"/>
    <property type="evidence" value="ECO:0007669"/>
    <property type="project" value="UniProtKB-KW"/>
</dbReference>
<dbReference type="InterPro" id="IPR000504">
    <property type="entry name" value="RRM_dom"/>
</dbReference>
<dbReference type="PANTHER" id="PTHR18847">
    <property type="entry name" value="20 KD NUCLEAR CAP BINDING PROTEIN"/>
    <property type="match status" value="1"/>
</dbReference>
<evidence type="ECO:0000256" key="6">
    <source>
        <dbReference type="ARBA" id="ARBA00023187"/>
    </source>
</evidence>
<evidence type="ECO:0000256" key="8">
    <source>
        <dbReference type="PROSITE-ProRule" id="PRU00176"/>
    </source>
</evidence>
<comment type="subcellular location">
    <subcellularLocation>
        <location evidence="1 9">Nucleus</location>
    </subcellularLocation>
</comment>
<feature type="domain" description="RRM" evidence="10">
    <location>
        <begin position="107"/>
        <end position="185"/>
    </location>
</feature>
<dbReference type="OrthoDB" id="201398at2759"/>
<comment type="subunit">
    <text evidence="9">Component of the nuclear cap-binding complex (CBC), a heterodimer composed of Cbp80 and Cbp20 that interacts with m7GpppG-capped RNA.</text>
</comment>
<evidence type="ECO:0000313" key="11">
    <source>
        <dbReference type="EnsemblMetazoa" id="XP_003243101.1"/>
    </source>
</evidence>
<evidence type="ECO:0000256" key="3">
    <source>
        <dbReference type="ARBA" id="ARBA00022664"/>
    </source>
</evidence>
<comment type="function">
    <text evidence="9">Component of the cap-binding complex (CBC), which binds co-transcriptionally to the 5' cap of pre-mRNAs and is involved in various processes such as pre-mRNA splicing and RNA-mediated gene silencing (RNAi). The CBC complex is involved in miRNA-mediated RNA interference and is required for primary microRNAs (miRNAs) processing. Also involved in innate immunity via the short interfering RNAs (siRNAs) processing machinery by restricting the viral RNA production. In the CBC complex, Cbp20 recognizes and binds capped RNAs (m7GpppG-capped RNA) but requires Cbp80 to stabilize the movement of its N-terminal loop and lock the CBC into a high affinity cap-binding state with the cap structure.</text>
</comment>
<keyword evidence="6 9" id="KW-0508">mRNA splicing</keyword>
<dbReference type="GeneID" id="100570523"/>
<dbReference type="SUPFAM" id="SSF54928">
    <property type="entry name" value="RNA-binding domain, RBD"/>
    <property type="match status" value="1"/>
</dbReference>
<dbReference type="EnsemblMetazoa" id="XM_003243053.4">
    <property type="protein sequence ID" value="XP_003243101.1"/>
    <property type="gene ID" value="LOC100570523"/>
</dbReference>
<dbReference type="InterPro" id="IPR035979">
    <property type="entry name" value="RBD_domain_sf"/>
</dbReference>